<feature type="transmembrane region" description="Helical" evidence="9">
    <location>
        <begin position="100"/>
        <end position="119"/>
    </location>
</feature>
<accession>A0A5E3ZYR1</accession>
<proteinExistence type="inferred from homology"/>
<sequence>MANTVRTAYSELRHLSLLPLLWWGMAGALFISLASWGAGAKYAVNSWLVPLHLDWLRYGHGQLLCQVFFWLGILLLIINWVRLGAFLLDNDHRASLSTPAIGLVTVVWMAPFLIAGPILSRDVFSYLAQGAIQHAGASAYRVGPNILNSPGHIDPLYLEVSADWRNTTTPYGPLHLGLMELIVIITHNNIHAGVFLIKLLCMLSLVGIMWGAQDMARSLGTSPVWAIWFAGVNPLMLLHLVGGMHNEAFMVALMVVGLALALRRQHLLGIGVITLGAAIKATAFVALPFLIWIWVVHLRTDGKTQQTTALRSTSDAPATGESRGKLVGYFLATAGGGAVLSIAIFAAVSLVTGTGLGFLAALQGSGKVINWLAFPTALAHFTAMVGSHASGPSFTVTLGAARSIFSIVMGLLIILVWVHYRKTLLQALRGLTVGFLVLCFFNSLAFPWYYSWILGFVGSLALSRRAIRIIAGFCAWGCVIVLPYGIIGLYNYFWAIAALVVGLIVYWFLGRGERISALAAPAPYASEKLAETTAHGSDSTVSTTPLPAPGA</sequence>
<name>A0A5E3ZYR1_9ACTN</name>
<feature type="transmembrane region" description="Helical" evidence="9">
    <location>
        <begin position="192"/>
        <end position="212"/>
    </location>
</feature>
<keyword evidence="5 9" id="KW-1133">Transmembrane helix</keyword>
<feature type="transmembrane region" description="Helical" evidence="9">
    <location>
        <begin position="270"/>
        <end position="295"/>
    </location>
</feature>
<feature type="transmembrane region" description="Helical" evidence="9">
    <location>
        <begin position="224"/>
        <end position="241"/>
    </location>
</feature>
<dbReference type="OrthoDB" id="5242303at2"/>
<comment type="similarity">
    <text evidence="7">Belongs to the MptA/B family.</text>
</comment>
<evidence type="ECO:0000256" key="1">
    <source>
        <dbReference type="ARBA" id="ARBA00004141"/>
    </source>
</evidence>
<feature type="transmembrane region" description="Helical" evidence="9">
    <location>
        <begin position="466"/>
        <end position="486"/>
    </location>
</feature>
<keyword evidence="3 10" id="KW-0808">Transferase</keyword>
<organism evidence="10 11">
    <name type="scientific">Lawsonella clevelandensis</name>
    <dbReference type="NCBI Taxonomy" id="1528099"/>
    <lineage>
        <taxon>Bacteria</taxon>
        <taxon>Bacillati</taxon>
        <taxon>Actinomycetota</taxon>
        <taxon>Actinomycetes</taxon>
        <taxon>Mycobacteriales</taxon>
        <taxon>Lawsonellaceae</taxon>
        <taxon>Lawsonella</taxon>
    </lineage>
</organism>
<feature type="compositionally biased region" description="Polar residues" evidence="8">
    <location>
        <begin position="534"/>
        <end position="545"/>
    </location>
</feature>
<comment type="subcellular location">
    <subcellularLocation>
        <location evidence="1">Membrane</location>
        <topology evidence="1">Multi-pass membrane protein</topology>
    </subcellularLocation>
</comment>
<dbReference type="Pfam" id="PF26314">
    <property type="entry name" value="MptA_B_family"/>
    <property type="match status" value="1"/>
</dbReference>
<evidence type="ECO:0000256" key="2">
    <source>
        <dbReference type="ARBA" id="ARBA00022676"/>
    </source>
</evidence>
<evidence type="ECO:0000256" key="5">
    <source>
        <dbReference type="ARBA" id="ARBA00022989"/>
    </source>
</evidence>
<feature type="transmembrane region" description="Helical" evidence="9">
    <location>
        <begin position="63"/>
        <end position="88"/>
    </location>
</feature>
<dbReference type="GO" id="GO:0016020">
    <property type="term" value="C:membrane"/>
    <property type="evidence" value="ECO:0007669"/>
    <property type="project" value="UniProtKB-SubCell"/>
</dbReference>
<dbReference type="GO" id="GO:0016757">
    <property type="term" value="F:glycosyltransferase activity"/>
    <property type="evidence" value="ECO:0007669"/>
    <property type="project" value="UniProtKB-KW"/>
</dbReference>
<dbReference type="NCBIfam" id="NF038066">
    <property type="entry name" value="MptB"/>
    <property type="match status" value="1"/>
</dbReference>
<evidence type="ECO:0000313" key="10">
    <source>
        <dbReference type="EMBL" id="VHO01618.1"/>
    </source>
</evidence>
<evidence type="ECO:0000256" key="3">
    <source>
        <dbReference type="ARBA" id="ARBA00022679"/>
    </source>
</evidence>
<evidence type="ECO:0000313" key="11">
    <source>
        <dbReference type="Proteomes" id="UP000324288"/>
    </source>
</evidence>
<keyword evidence="2" id="KW-0328">Glycosyltransferase</keyword>
<evidence type="ECO:0000256" key="6">
    <source>
        <dbReference type="ARBA" id="ARBA00023136"/>
    </source>
</evidence>
<feature type="transmembrane region" description="Helical" evidence="9">
    <location>
        <begin position="399"/>
        <end position="420"/>
    </location>
</feature>
<feature type="transmembrane region" description="Helical" evidence="9">
    <location>
        <begin position="432"/>
        <end position="454"/>
    </location>
</feature>
<evidence type="ECO:0000256" key="4">
    <source>
        <dbReference type="ARBA" id="ARBA00022692"/>
    </source>
</evidence>
<feature type="region of interest" description="Disordered" evidence="8">
    <location>
        <begin position="531"/>
        <end position="551"/>
    </location>
</feature>
<evidence type="ECO:0000256" key="9">
    <source>
        <dbReference type="SAM" id="Phobius"/>
    </source>
</evidence>
<keyword evidence="4 9" id="KW-0812">Transmembrane</keyword>
<feature type="transmembrane region" description="Helical" evidence="9">
    <location>
        <begin position="492"/>
        <end position="509"/>
    </location>
</feature>
<feature type="transmembrane region" description="Helical" evidence="9">
    <location>
        <begin position="248"/>
        <end position="264"/>
    </location>
</feature>
<evidence type="ECO:0000256" key="7">
    <source>
        <dbReference type="ARBA" id="ARBA00043987"/>
    </source>
</evidence>
<keyword evidence="11" id="KW-1185">Reference proteome</keyword>
<dbReference type="Proteomes" id="UP000324288">
    <property type="component" value="Chromosome"/>
</dbReference>
<feature type="transmembrane region" description="Helical" evidence="9">
    <location>
        <begin position="20"/>
        <end position="42"/>
    </location>
</feature>
<dbReference type="AlphaFoldDB" id="A0A5E3ZYR1"/>
<dbReference type="InterPro" id="IPR049829">
    <property type="entry name" value="MptA/B-like"/>
</dbReference>
<reference evidence="10 11" key="1">
    <citation type="submission" date="2019-04" db="EMBL/GenBank/DDBJ databases">
        <authorList>
            <person name="Seth-Smith MB H."/>
            <person name="Seth-Smith H."/>
        </authorList>
    </citation>
    <scope>NUCLEOTIDE SEQUENCE [LARGE SCALE GENOMIC DNA]</scope>
    <source>
        <strain evidence="10">USB-603019</strain>
    </source>
</reference>
<gene>
    <name evidence="10" type="primary">mptA</name>
    <name evidence="10" type="ORF">LC603019_01549</name>
</gene>
<protein>
    <submittedName>
        <fullName evidence="10">Alpha-(1-&gt;6)-mannopyranosyltransferase A</fullName>
    </submittedName>
</protein>
<keyword evidence="6 9" id="KW-0472">Membrane</keyword>
<dbReference type="EMBL" id="LR584267">
    <property type="protein sequence ID" value="VHO01618.1"/>
    <property type="molecule type" value="Genomic_DNA"/>
</dbReference>
<evidence type="ECO:0000256" key="8">
    <source>
        <dbReference type="SAM" id="MobiDB-lite"/>
    </source>
</evidence>
<feature type="transmembrane region" description="Helical" evidence="9">
    <location>
        <begin position="368"/>
        <end position="387"/>
    </location>
</feature>